<accession>A0A1F5Z8Z8</accession>
<protein>
    <submittedName>
        <fullName evidence="2">Uncharacterized protein</fullName>
    </submittedName>
</protein>
<gene>
    <name evidence="2" type="ORF">A2154_04120</name>
</gene>
<dbReference type="Proteomes" id="UP000176854">
    <property type="component" value="Unassembled WGS sequence"/>
</dbReference>
<comment type="caution">
    <text evidence="2">The sequence shown here is derived from an EMBL/GenBank/DDBJ whole genome shotgun (WGS) entry which is preliminary data.</text>
</comment>
<name>A0A1F5Z8Z8_9BACT</name>
<sequence length="100" mass="11368">MVKDVLKQSKLPSKNDISDLSKKIDHVTDLIETNQESLNQLESIQRQLNTLDKILISVDKIAGEVTTYRGQQELNSQKLINHGDRIEKLEKFTKIPPVTA</sequence>
<dbReference type="AlphaFoldDB" id="A0A1F5Z8Z8"/>
<feature type="coiled-coil region" evidence="1">
    <location>
        <begin position="27"/>
        <end position="54"/>
    </location>
</feature>
<evidence type="ECO:0000313" key="3">
    <source>
        <dbReference type="Proteomes" id="UP000176854"/>
    </source>
</evidence>
<keyword evidence="1" id="KW-0175">Coiled coil</keyword>
<evidence type="ECO:0000313" key="2">
    <source>
        <dbReference type="EMBL" id="OGG08881.1"/>
    </source>
</evidence>
<organism evidence="2 3">
    <name type="scientific">Candidatus Gottesmanbacteria bacterium RBG_16_43_7</name>
    <dbReference type="NCBI Taxonomy" id="1798373"/>
    <lineage>
        <taxon>Bacteria</taxon>
        <taxon>Candidatus Gottesmaniibacteriota</taxon>
    </lineage>
</organism>
<proteinExistence type="predicted"/>
<evidence type="ECO:0000256" key="1">
    <source>
        <dbReference type="SAM" id="Coils"/>
    </source>
</evidence>
<reference evidence="2 3" key="1">
    <citation type="journal article" date="2016" name="Nat. Commun.">
        <title>Thousands of microbial genomes shed light on interconnected biogeochemical processes in an aquifer system.</title>
        <authorList>
            <person name="Anantharaman K."/>
            <person name="Brown C.T."/>
            <person name="Hug L.A."/>
            <person name="Sharon I."/>
            <person name="Castelle C.J."/>
            <person name="Probst A.J."/>
            <person name="Thomas B.C."/>
            <person name="Singh A."/>
            <person name="Wilkins M.J."/>
            <person name="Karaoz U."/>
            <person name="Brodie E.L."/>
            <person name="Williams K.H."/>
            <person name="Hubbard S.S."/>
            <person name="Banfield J.F."/>
        </authorList>
    </citation>
    <scope>NUCLEOTIDE SEQUENCE [LARGE SCALE GENOMIC DNA]</scope>
</reference>
<dbReference type="EMBL" id="MFJC01000042">
    <property type="protein sequence ID" value="OGG08881.1"/>
    <property type="molecule type" value="Genomic_DNA"/>
</dbReference>